<evidence type="ECO:0000256" key="1">
    <source>
        <dbReference type="ARBA" id="ARBA00004656"/>
    </source>
</evidence>
<dbReference type="GO" id="GO:0005765">
    <property type="term" value="C:lysosomal membrane"/>
    <property type="evidence" value="ECO:0007669"/>
    <property type="project" value="UniProtKB-SubCell"/>
</dbReference>
<comment type="caution">
    <text evidence="6">The sequence shown here is derived from an EMBL/GenBank/DDBJ whole genome shotgun (WGS) entry which is preliminary data.</text>
</comment>
<comment type="subcellular location">
    <subcellularLocation>
        <location evidence="1">Lysosome membrane</location>
    </subcellularLocation>
</comment>
<gene>
    <name evidence="6" type="ORF">WN944_018571</name>
</gene>
<evidence type="ECO:0000256" key="5">
    <source>
        <dbReference type="SAM" id="MobiDB-lite"/>
    </source>
</evidence>
<accession>A0AAP0LX19</accession>
<dbReference type="Pfam" id="PF10167">
    <property type="entry name" value="BORCS8"/>
    <property type="match status" value="1"/>
</dbReference>
<dbReference type="InterPro" id="IPR019320">
    <property type="entry name" value="BORCS8"/>
</dbReference>
<protein>
    <submittedName>
        <fullName evidence="6">Uncharacterized protein</fullName>
    </submittedName>
</protein>
<keyword evidence="4" id="KW-0458">Lysosome</keyword>
<sequence>MHLPLFFQHISDELPFAFSKMHGFSTVDGFVEITESLAEMIKYVANEPSVGLFYIQQHTQNAVPNLVNLKSNVVEKSRETGLHTEDLEDSVCMVRSMKECGFSIADDMISDIRKSLSVMSTKQPKRGLIQKPTFSFQMGRTSSWGPVVWGRGSVHDPKGDEQNSSYFSNVFKSARQKAINFKWPQPDSIDITLAPGEKLLPNPTPPLSVASASTSSSWQDMEVDGLPVSSQVADELRVEKETEEEEKEGKEKEVAVVGLSHNNLSMFSEIYDDFRADKEAKLEEWLEGTNGNPENIMDSEAKPSVKWECYVRVFLSSDAPCIQLLLFETDEVLAGVLKPKPMQPIRGYLQLLLFENGEILAKVLKPKSMQPIRDYIL</sequence>
<evidence type="ECO:0000256" key="4">
    <source>
        <dbReference type="ARBA" id="ARBA00023228"/>
    </source>
</evidence>
<evidence type="ECO:0000256" key="2">
    <source>
        <dbReference type="ARBA" id="ARBA00010463"/>
    </source>
</evidence>
<comment type="similarity">
    <text evidence="2">Belongs to the BORCS8 family.</text>
</comment>
<dbReference type="PANTHER" id="PTHR21146">
    <property type="entry name" value="MEF2B PROTEIN"/>
    <property type="match status" value="1"/>
</dbReference>
<keyword evidence="3" id="KW-0472">Membrane</keyword>
<dbReference type="AlphaFoldDB" id="A0AAP0LX19"/>
<feature type="region of interest" description="Disordered" evidence="5">
    <location>
        <begin position="229"/>
        <end position="252"/>
    </location>
</feature>
<evidence type="ECO:0000313" key="6">
    <source>
        <dbReference type="EMBL" id="KAK9187180.1"/>
    </source>
</evidence>
<keyword evidence="7" id="KW-1185">Reference proteome</keyword>
<dbReference type="Proteomes" id="UP001428341">
    <property type="component" value="Unassembled WGS sequence"/>
</dbReference>
<name>A0AAP0LX19_9ROSI</name>
<evidence type="ECO:0000313" key="7">
    <source>
        <dbReference type="Proteomes" id="UP001428341"/>
    </source>
</evidence>
<dbReference type="EMBL" id="JBCGBO010000007">
    <property type="protein sequence ID" value="KAK9187180.1"/>
    <property type="molecule type" value="Genomic_DNA"/>
</dbReference>
<dbReference type="PANTHER" id="PTHR21146:SF0">
    <property type="entry name" value="BLOC-1-RELATED COMPLEX SUBUNIT 8"/>
    <property type="match status" value="1"/>
</dbReference>
<reference evidence="6 7" key="1">
    <citation type="submission" date="2024-05" db="EMBL/GenBank/DDBJ databases">
        <title>Haplotype-resolved chromosome-level genome assembly of Huyou (Citrus changshanensis).</title>
        <authorList>
            <person name="Miao C."/>
            <person name="Chen W."/>
            <person name="Wu Y."/>
            <person name="Wang L."/>
            <person name="Zhao S."/>
            <person name="Grierson D."/>
            <person name="Xu C."/>
            <person name="Chen K."/>
        </authorList>
    </citation>
    <scope>NUCLEOTIDE SEQUENCE [LARGE SCALE GENOMIC DNA]</scope>
    <source>
        <strain evidence="6">01-14</strain>
        <tissue evidence="6">Leaf</tissue>
    </source>
</reference>
<proteinExistence type="inferred from homology"/>
<organism evidence="6 7">
    <name type="scientific">Citrus x changshan-huyou</name>
    <dbReference type="NCBI Taxonomy" id="2935761"/>
    <lineage>
        <taxon>Eukaryota</taxon>
        <taxon>Viridiplantae</taxon>
        <taxon>Streptophyta</taxon>
        <taxon>Embryophyta</taxon>
        <taxon>Tracheophyta</taxon>
        <taxon>Spermatophyta</taxon>
        <taxon>Magnoliopsida</taxon>
        <taxon>eudicotyledons</taxon>
        <taxon>Gunneridae</taxon>
        <taxon>Pentapetalae</taxon>
        <taxon>rosids</taxon>
        <taxon>malvids</taxon>
        <taxon>Sapindales</taxon>
        <taxon>Rutaceae</taxon>
        <taxon>Aurantioideae</taxon>
        <taxon>Citrus</taxon>
    </lineage>
</organism>
<evidence type="ECO:0000256" key="3">
    <source>
        <dbReference type="ARBA" id="ARBA00023136"/>
    </source>
</evidence>